<evidence type="ECO:0000313" key="1">
    <source>
        <dbReference type="EMBL" id="EEP28922.1"/>
    </source>
</evidence>
<organism evidence="1 2">
    <name type="scientific">Shuttleworthella satelles DSM 14600</name>
    <dbReference type="NCBI Taxonomy" id="626523"/>
    <lineage>
        <taxon>Bacteria</taxon>
        <taxon>Bacillati</taxon>
        <taxon>Bacillota</taxon>
        <taxon>Clostridia</taxon>
        <taxon>Lachnospirales</taxon>
        <taxon>Lachnospiraceae</taxon>
        <taxon>Shuttleworthella</taxon>
    </lineage>
</organism>
<dbReference type="STRING" id="626523.GCWU000342_00271"/>
<sequence length="39" mass="4378">MNPIEKNVNSLENYIKLAKASRFIPTQSLRKMQLSGISG</sequence>
<reference evidence="1" key="1">
    <citation type="submission" date="2009-04" db="EMBL/GenBank/DDBJ databases">
        <authorList>
            <person name="Weinstock G."/>
            <person name="Sodergren E."/>
            <person name="Clifton S."/>
            <person name="Fulton L."/>
            <person name="Fulton B."/>
            <person name="Courtney L."/>
            <person name="Fronick C."/>
            <person name="Harrison M."/>
            <person name="Strong C."/>
            <person name="Farmer C."/>
            <person name="Delahaunty K."/>
            <person name="Markovic C."/>
            <person name="Hall O."/>
            <person name="Minx P."/>
            <person name="Tomlinson C."/>
            <person name="Mitreva M."/>
            <person name="Nelson J."/>
            <person name="Hou S."/>
            <person name="Wollam A."/>
            <person name="Pepin K.H."/>
            <person name="Johnson M."/>
            <person name="Bhonagiri V."/>
            <person name="Nash W.E."/>
            <person name="Warren W."/>
            <person name="Chinwalla A."/>
            <person name="Mardis E.R."/>
            <person name="Wilson R.K."/>
        </authorList>
    </citation>
    <scope>NUCLEOTIDE SEQUENCE [LARGE SCALE GENOMIC DNA]</scope>
    <source>
        <strain evidence="1">DSM 14600</strain>
    </source>
</reference>
<name>C4G8H5_9FIRM</name>
<evidence type="ECO:0000313" key="2">
    <source>
        <dbReference type="Proteomes" id="UP000003494"/>
    </source>
</evidence>
<dbReference type="EMBL" id="ACIP02000001">
    <property type="protein sequence ID" value="EEP28922.1"/>
    <property type="molecule type" value="Genomic_DNA"/>
</dbReference>
<comment type="caution">
    <text evidence="1">The sequence shown here is derived from an EMBL/GenBank/DDBJ whole genome shotgun (WGS) entry which is preliminary data.</text>
</comment>
<proteinExistence type="predicted"/>
<dbReference type="HOGENOM" id="CLU_3316943_0_0_9"/>
<protein>
    <submittedName>
        <fullName evidence="1">Uncharacterized protein</fullName>
    </submittedName>
</protein>
<dbReference type="Proteomes" id="UP000003494">
    <property type="component" value="Unassembled WGS sequence"/>
</dbReference>
<dbReference type="AlphaFoldDB" id="C4G8H5"/>
<keyword evidence="2" id="KW-1185">Reference proteome</keyword>
<accession>C4G8H5</accession>
<gene>
    <name evidence="1" type="ORF">GCWU000342_00271</name>
</gene>